<dbReference type="Gene3D" id="1.10.760.10">
    <property type="entry name" value="Cytochrome c-like domain"/>
    <property type="match status" value="1"/>
</dbReference>
<dbReference type="Proteomes" id="UP000561045">
    <property type="component" value="Unassembled WGS sequence"/>
</dbReference>
<keyword evidence="7" id="KW-1185">Reference proteome</keyword>
<name>A0A840BIC3_9RHOO</name>
<dbReference type="InterPro" id="IPR036909">
    <property type="entry name" value="Cyt_c-like_dom_sf"/>
</dbReference>
<evidence type="ECO:0000259" key="5">
    <source>
        <dbReference type="PROSITE" id="PS51007"/>
    </source>
</evidence>
<dbReference type="GO" id="GO:0009055">
    <property type="term" value="F:electron transfer activity"/>
    <property type="evidence" value="ECO:0007669"/>
    <property type="project" value="InterPro"/>
</dbReference>
<dbReference type="PROSITE" id="PS51007">
    <property type="entry name" value="CYTC"/>
    <property type="match status" value="1"/>
</dbReference>
<protein>
    <submittedName>
        <fullName evidence="6">Cytochrome c55X</fullName>
    </submittedName>
</protein>
<dbReference type="InterPro" id="IPR009056">
    <property type="entry name" value="Cyt_c-like_dom"/>
</dbReference>
<comment type="caution">
    <text evidence="6">The sequence shown here is derived from an EMBL/GenBank/DDBJ whole genome shotgun (WGS) entry which is preliminary data.</text>
</comment>
<keyword evidence="3 4" id="KW-0408">Iron</keyword>
<keyword evidence="1 4" id="KW-0349">Heme</keyword>
<dbReference type="AlphaFoldDB" id="A0A840BIC3"/>
<organism evidence="6 7">
    <name type="scientific">Niveibacterium umoris</name>
    <dbReference type="NCBI Taxonomy" id="1193620"/>
    <lineage>
        <taxon>Bacteria</taxon>
        <taxon>Pseudomonadati</taxon>
        <taxon>Pseudomonadota</taxon>
        <taxon>Betaproteobacteria</taxon>
        <taxon>Rhodocyclales</taxon>
        <taxon>Rhodocyclaceae</taxon>
        <taxon>Niveibacterium</taxon>
    </lineage>
</organism>
<evidence type="ECO:0000313" key="6">
    <source>
        <dbReference type="EMBL" id="MBB4011322.1"/>
    </source>
</evidence>
<dbReference type="GO" id="GO:0020037">
    <property type="term" value="F:heme binding"/>
    <property type="evidence" value="ECO:0007669"/>
    <property type="project" value="InterPro"/>
</dbReference>
<feature type="domain" description="Cytochrome c" evidence="5">
    <location>
        <begin position="34"/>
        <end position="115"/>
    </location>
</feature>
<reference evidence="6 7" key="1">
    <citation type="submission" date="2020-08" db="EMBL/GenBank/DDBJ databases">
        <title>Genomic Encyclopedia of Type Strains, Phase IV (KMG-IV): sequencing the most valuable type-strain genomes for metagenomic binning, comparative biology and taxonomic classification.</title>
        <authorList>
            <person name="Goeker M."/>
        </authorList>
    </citation>
    <scope>NUCLEOTIDE SEQUENCE [LARGE SCALE GENOMIC DNA]</scope>
    <source>
        <strain evidence="6 7">DSM 106739</strain>
    </source>
</reference>
<evidence type="ECO:0000256" key="1">
    <source>
        <dbReference type="ARBA" id="ARBA00022617"/>
    </source>
</evidence>
<evidence type="ECO:0000256" key="4">
    <source>
        <dbReference type="PROSITE-ProRule" id="PRU00433"/>
    </source>
</evidence>
<proteinExistence type="predicted"/>
<dbReference type="GO" id="GO:0046872">
    <property type="term" value="F:metal ion binding"/>
    <property type="evidence" value="ECO:0007669"/>
    <property type="project" value="UniProtKB-KW"/>
</dbReference>
<evidence type="ECO:0000313" key="7">
    <source>
        <dbReference type="Proteomes" id="UP000561045"/>
    </source>
</evidence>
<gene>
    <name evidence="6" type="ORF">GGR36_000630</name>
</gene>
<dbReference type="SUPFAM" id="SSF46626">
    <property type="entry name" value="Cytochrome c"/>
    <property type="match status" value="1"/>
</dbReference>
<keyword evidence="2 4" id="KW-0479">Metal-binding</keyword>
<dbReference type="Pfam" id="PF13442">
    <property type="entry name" value="Cytochrome_CBB3"/>
    <property type="match status" value="1"/>
</dbReference>
<sequence>MKLSNSIEFAVRLGGFAGVLIAVLHTPHALAQDPNATRQAELVKLVRQDCGSCHGARLTGGLGPALTPNALMDRPREAMIATILRGRLGTPMPPWAPFLSEREAEWIFDRLLAGFPEELAHAH</sequence>
<evidence type="ECO:0000256" key="2">
    <source>
        <dbReference type="ARBA" id="ARBA00022723"/>
    </source>
</evidence>
<accession>A0A840BIC3</accession>
<evidence type="ECO:0000256" key="3">
    <source>
        <dbReference type="ARBA" id="ARBA00023004"/>
    </source>
</evidence>
<dbReference type="EMBL" id="JACIET010000001">
    <property type="protein sequence ID" value="MBB4011322.1"/>
    <property type="molecule type" value="Genomic_DNA"/>
</dbReference>